<organism evidence="2">
    <name type="scientific">Cacopsylla melanoneura</name>
    <dbReference type="NCBI Taxonomy" id="428564"/>
    <lineage>
        <taxon>Eukaryota</taxon>
        <taxon>Metazoa</taxon>
        <taxon>Ecdysozoa</taxon>
        <taxon>Arthropoda</taxon>
        <taxon>Hexapoda</taxon>
        <taxon>Insecta</taxon>
        <taxon>Pterygota</taxon>
        <taxon>Neoptera</taxon>
        <taxon>Paraneoptera</taxon>
        <taxon>Hemiptera</taxon>
        <taxon>Sternorrhyncha</taxon>
        <taxon>Psylloidea</taxon>
        <taxon>Psyllidae</taxon>
        <taxon>Psyllinae</taxon>
        <taxon>Cacopsylla</taxon>
    </lineage>
</organism>
<reference evidence="2" key="1">
    <citation type="submission" date="2021-05" db="EMBL/GenBank/DDBJ databases">
        <authorList>
            <person name="Alioto T."/>
            <person name="Alioto T."/>
            <person name="Gomez Garrido J."/>
        </authorList>
    </citation>
    <scope>NUCLEOTIDE SEQUENCE</scope>
</reference>
<feature type="region of interest" description="Disordered" evidence="1">
    <location>
        <begin position="83"/>
        <end position="103"/>
    </location>
</feature>
<evidence type="ECO:0000313" key="2">
    <source>
        <dbReference type="EMBL" id="CAG6735430.1"/>
    </source>
</evidence>
<feature type="compositionally biased region" description="Basic and acidic residues" evidence="1">
    <location>
        <begin position="1"/>
        <end position="17"/>
    </location>
</feature>
<sequence length="103" mass="12089">MKGEQEQKQGDGRESRQGRWNGMTKRGLKKRRNERDHNGKKKMGGGEEKKKKKTWMELTRYVIFCCQQQIGKGEKLKLRPFSIHSDNSKEHLSKHTGNLSKDF</sequence>
<feature type="compositionally biased region" description="Basic residues" evidence="1">
    <location>
        <begin position="26"/>
        <end position="43"/>
    </location>
</feature>
<accession>A0A8D8YUX0</accession>
<dbReference type="AlphaFoldDB" id="A0A8D8YUX0"/>
<name>A0A8D8YUX0_9HEMI</name>
<dbReference type="EMBL" id="HBUF01395655">
    <property type="protein sequence ID" value="CAG6735430.1"/>
    <property type="molecule type" value="Transcribed_RNA"/>
</dbReference>
<protein>
    <submittedName>
        <fullName evidence="2">Uncharacterized protein</fullName>
    </submittedName>
</protein>
<feature type="region of interest" description="Disordered" evidence="1">
    <location>
        <begin position="1"/>
        <end position="52"/>
    </location>
</feature>
<proteinExistence type="predicted"/>
<evidence type="ECO:0000256" key="1">
    <source>
        <dbReference type="SAM" id="MobiDB-lite"/>
    </source>
</evidence>